<feature type="domain" description="Aldehyde dehydrogenase" evidence="4">
    <location>
        <begin position="18"/>
        <end position="483"/>
    </location>
</feature>
<dbReference type="InterPro" id="IPR029510">
    <property type="entry name" value="Ald_DH_CS_GLU"/>
</dbReference>
<proteinExistence type="inferred from homology"/>
<evidence type="ECO:0000259" key="4">
    <source>
        <dbReference type="Pfam" id="PF00171"/>
    </source>
</evidence>
<accession>A0ABW0TKJ9</accession>
<feature type="active site" evidence="2">
    <location>
        <position position="254"/>
    </location>
</feature>
<dbReference type="InterPro" id="IPR016163">
    <property type="entry name" value="Ald_DH_C"/>
</dbReference>
<dbReference type="InterPro" id="IPR015590">
    <property type="entry name" value="Aldehyde_DH_dom"/>
</dbReference>
<evidence type="ECO:0000256" key="2">
    <source>
        <dbReference type="PROSITE-ProRule" id="PRU10007"/>
    </source>
</evidence>
<evidence type="ECO:0000256" key="3">
    <source>
        <dbReference type="RuleBase" id="RU003345"/>
    </source>
</evidence>
<gene>
    <name evidence="5" type="ORF">ACFPRA_08785</name>
</gene>
<reference evidence="6" key="1">
    <citation type="journal article" date="2019" name="Int. J. Syst. Evol. Microbiol.">
        <title>The Global Catalogue of Microorganisms (GCM) 10K type strain sequencing project: providing services to taxonomists for standard genome sequencing and annotation.</title>
        <authorList>
            <consortium name="The Broad Institute Genomics Platform"/>
            <consortium name="The Broad Institute Genome Sequencing Center for Infectious Disease"/>
            <person name="Wu L."/>
            <person name="Ma J."/>
        </authorList>
    </citation>
    <scope>NUCLEOTIDE SEQUENCE [LARGE SCALE GENOMIC DNA]</scope>
    <source>
        <strain evidence="6">CGMCC 4.1434</strain>
    </source>
</reference>
<evidence type="ECO:0000313" key="6">
    <source>
        <dbReference type="Proteomes" id="UP001596109"/>
    </source>
</evidence>
<dbReference type="Pfam" id="PF00171">
    <property type="entry name" value="Aldedh"/>
    <property type="match status" value="1"/>
</dbReference>
<dbReference type="InterPro" id="IPR016162">
    <property type="entry name" value="Ald_DH_N"/>
</dbReference>
<dbReference type="Gene3D" id="3.40.309.10">
    <property type="entry name" value="Aldehyde Dehydrogenase, Chain A, domain 2"/>
    <property type="match status" value="1"/>
</dbReference>
<dbReference type="Proteomes" id="UP001596109">
    <property type="component" value="Unassembled WGS sequence"/>
</dbReference>
<dbReference type="PROSITE" id="PS00070">
    <property type="entry name" value="ALDEHYDE_DEHYDR_CYS"/>
    <property type="match status" value="1"/>
</dbReference>
<dbReference type="InterPro" id="IPR016160">
    <property type="entry name" value="Ald_DH_CS_CYS"/>
</dbReference>
<dbReference type="RefSeq" id="WP_381432848.1">
    <property type="nucleotide sequence ID" value="NZ_JBHSNO010000005.1"/>
</dbReference>
<dbReference type="SUPFAM" id="SSF53720">
    <property type="entry name" value="ALDH-like"/>
    <property type="match status" value="1"/>
</dbReference>
<dbReference type="InterPro" id="IPR016161">
    <property type="entry name" value="Ald_DH/histidinol_DH"/>
</dbReference>
<dbReference type="PROSITE" id="PS00687">
    <property type="entry name" value="ALDEHYDE_DEHYDR_GLU"/>
    <property type="match status" value="1"/>
</dbReference>
<dbReference type="Gene3D" id="3.40.605.10">
    <property type="entry name" value="Aldehyde Dehydrogenase, Chain A, domain 1"/>
    <property type="match status" value="1"/>
</dbReference>
<evidence type="ECO:0000313" key="5">
    <source>
        <dbReference type="EMBL" id="MFC5588980.1"/>
    </source>
</evidence>
<evidence type="ECO:0000256" key="1">
    <source>
        <dbReference type="ARBA" id="ARBA00023002"/>
    </source>
</evidence>
<sequence length="490" mass="53109">MTVMNEVNTLKNYINGEWVSSRGSEILEILNPANKNEVVGRVQQSTAEDAESAIIAAEKAFRSWNKVPSPQRGEYLFKIASLMEEEQEEFARIIVKEEGKTYNDAIKEVQYAAGIVRYYAGEGRRMTGRIIESDMPNVQIETHKEALGVVLVVTPWNFPLSIPAWKIAPAILAGNTVVLKASSETPLTASKFMEVIEKAGVPAGVVNQLIGPGKLVTEMIHHPAVKAITFTGSNRVGRLIYNEAAKDMKRVLLEMGGKNPLIVMEDADIDAAVQLAAAGGFGQTGQACTATGRVIIHKSIVEEFTQKLVARAKEIKIGNGFEEGVEMGPQVNEGERQSTLALVKSAVAEGAMLLTGGGIPEIENGEDGFYVEPTVIGHVTTQMTIAQEEVFGPVISIIEISDIDEAIEKANDIAYGLSAAICTKNISYMNKALSEIQAGIVKVNMTTTGTFFQAPFGGYKESSTGTYKELGSEAIEFYCQNKTRYINSNI</sequence>
<name>A0ABW0TKJ9_9BACL</name>
<organism evidence="5 6">
    <name type="scientific">Sporosarcina soli</name>
    <dbReference type="NCBI Taxonomy" id="334736"/>
    <lineage>
        <taxon>Bacteria</taxon>
        <taxon>Bacillati</taxon>
        <taxon>Bacillota</taxon>
        <taxon>Bacilli</taxon>
        <taxon>Bacillales</taxon>
        <taxon>Caryophanaceae</taxon>
        <taxon>Sporosarcina</taxon>
    </lineage>
</organism>
<comment type="caution">
    <text evidence="5">The sequence shown here is derived from an EMBL/GenBank/DDBJ whole genome shotgun (WGS) entry which is preliminary data.</text>
</comment>
<keyword evidence="6" id="KW-1185">Reference proteome</keyword>
<keyword evidence="1 3" id="KW-0560">Oxidoreductase</keyword>
<protein>
    <submittedName>
        <fullName evidence="5">Aldehyde dehydrogenase family protein</fullName>
    </submittedName>
</protein>
<dbReference type="PANTHER" id="PTHR11699">
    <property type="entry name" value="ALDEHYDE DEHYDROGENASE-RELATED"/>
    <property type="match status" value="1"/>
</dbReference>
<dbReference type="EMBL" id="JBHSNO010000005">
    <property type="protein sequence ID" value="MFC5588980.1"/>
    <property type="molecule type" value="Genomic_DNA"/>
</dbReference>
<comment type="similarity">
    <text evidence="3">Belongs to the aldehyde dehydrogenase family.</text>
</comment>